<name>A0ACB7FIH4_NIBAL</name>
<proteinExistence type="predicted"/>
<sequence length="582" mass="61365">MKTLLLASALFAGLFGSLAAAPAPFPSPVPYHAFCRTLWLFGKPCAEVSTTLVAQIQAFNPLSGCPECQYSLVSATSTAIKANHASVDGLQAENITITLSPTTLLGGCRVSAQSASLGFTSLLDNGLNYCNLYTLLLETSSAVIMKTLLLASALFAGLFGSLAAAPAPFPSPVPYHAFCRTLWLFGKPCAEVSTTLVAQIQAFNPLSGCPECQYSLVSATSTAIKANHASVDGLQAENITITLSPTTLLGGCRVSAQSASLGFTSLLDNGLNYCNLYTLLLETSSAVIMKTLLMASALFAGLFGSLAAAPAPFPSPVPYHAFCRTLWLFGKPCAEVSTTLVAQIQAFNPLSGCPECQYSLVSATPASIKANHTSVDGLQAENITITLSPTTLISGCRVSAQSASLGFTSLLDNGLNYCNLYTLLLVALLKKPSFIANMRPLLLASALIAGLCGSLVASPVPVPYYAFCRTLWLSKMIHNHPYCPPFQLISAINDTIKAQHTTMGNLQVENIEFSLQTTILTGSCRVTAQSTSLAVSSHVDTGLNYCNLYDLLTASGLNLAPGFMEMTSEWSCLGYEFATCKT</sequence>
<dbReference type="EMBL" id="CM024798">
    <property type="protein sequence ID" value="KAG8014243.1"/>
    <property type="molecule type" value="Genomic_DNA"/>
</dbReference>
<organism evidence="1 2">
    <name type="scientific">Nibea albiflora</name>
    <name type="common">Yellow drum</name>
    <name type="synonym">Corvina albiflora</name>
    <dbReference type="NCBI Taxonomy" id="240163"/>
    <lineage>
        <taxon>Eukaryota</taxon>
        <taxon>Metazoa</taxon>
        <taxon>Chordata</taxon>
        <taxon>Craniata</taxon>
        <taxon>Vertebrata</taxon>
        <taxon>Euteleostomi</taxon>
        <taxon>Actinopterygii</taxon>
        <taxon>Neopterygii</taxon>
        <taxon>Teleostei</taxon>
        <taxon>Neoteleostei</taxon>
        <taxon>Acanthomorphata</taxon>
        <taxon>Eupercaria</taxon>
        <taxon>Sciaenidae</taxon>
        <taxon>Nibea</taxon>
    </lineage>
</organism>
<protein>
    <submittedName>
        <fullName evidence="1">Uncharacterized protein</fullName>
    </submittedName>
</protein>
<accession>A0ACB7FIH4</accession>
<gene>
    <name evidence="1" type="ORF">GBF38_016667</name>
</gene>
<keyword evidence="2" id="KW-1185">Reference proteome</keyword>
<dbReference type="Proteomes" id="UP000805704">
    <property type="component" value="Chromosome 10"/>
</dbReference>
<evidence type="ECO:0000313" key="2">
    <source>
        <dbReference type="Proteomes" id="UP000805704"/>
    </source>
</evidence>
<evidence type="ECO:0000313" key="1">
    <source>
        <dbReference type="EMBL" id="KAG8014243.1"/>
    </source>
</evidence>
<comment type="caution">
    <text evidence="1">The sequence shown here is derived from an EMBL/GenBank/DDBJ whole genome shotgun (WGS) entry which is preliminary data.</text>
</comment>
<reference evidence="1" key="1">
    <citation type="submission" date="2020-04" db="EMBL/GenBank/DDBJ databases">
        <title>A chromosome-scale assembly and high-density genetic map of the yellow drum (Nibea albiflora) genome.</title>
        <authorList>
            <person name="Xu D."/>
            <person name="Zhang W."/>
            <person name="Chen R."/>
            <person name="Tan P."/>
            <person name="Wang L."/>
            <person name="Song H."/>
            <person name="Tian L."/>
            <person name="Zhu Q."/>
            <person name="Wang B."/>
        </authorList>
    </citation>
    <scope>NUCLEOTIDE SEQUENCE</scope>
    <source>
        <strain evidence="1">ZJHYS-2018</strain>
    </source>
</reference>